<accession>A0A6J4RE53</accession>
<dbReference type="GO" id="GO:0016491">
    <property type="term" value="F:oxidoreductase activity"/>
    <property type="evidence" value="ECO:0007669"/>
    <property type="project" value="UniProtKB-KW"/>
</dbReference>
<feature type="compositionally biased region" description="Basic residues" evidence="1">
    <location>
        <begin position="346"/>
        <end position="358"/>
    </location>
</feature>
<feature type="compositionally biased region" description="Basic residues" evidence="1">
    <location>
        <begin position="235"/>
        <end position="249"/>
    </location>
</feature>
<feature type="region of interest" description="Disordered" evidence="1">
    <location>
        <begin position="1"/>
        <end position="307"/>
    </location>
</feature>
<sequence length="469" mass="51660">EGRGGEAAPLRRPGPRHGPHPVRRRRAGARHAVDEGGALAAPPCGDPLHRHERGGGDARRACGGHAPRRPEERLRPPRGARRPRRRAAARRGRGPLEGPGRRRGGRGVRGARPGRRGRRPRGLRGARARLRHPRRGRPGRPDLPPVGGHLSALRAAQPPPGAQGRRGPRVRGGRHHRRGRLPPAGDRARAAGDPGLARGPRAQRAPDDLLLHPGDVLLDGRRRGAPAVAAEQAQVRRRHGRRRLRRQGGHGHGDDLRAPGDQGPQARQVAVHARGGVPRVLHPRPVAHRDQGRGDPRGLDPRPPHADAARRGRLLALLALRRHEARLPPHGRLHDPEPALRRVRRLQQPRADHRHARLRRDVRVARDGAAHDARGRAGRPRPDRAAPEERQPHRRHHGQPRRHARPVHGGRDAGRGPGRRPRARGGVRVDDQRPALRRPPPRAPRRPAGAGRRAPGHVRRTPGQRRRAL</sequence>
<feature type="region of interest" description="Disordered" evidence="1">
    <location>
        <begin position="346"/>
        <end position="469"/>
    </location>
</feature>
<feature type="compositionally biased region" description="Basic and acidic residues" evidence="1">
    <location>
        <begin position="287"/>
        <end position="307"/>
    </location>
</feature>
<proteinExistence type="predicted"/>
<reference evidence="2" key="1">
    <citation type="submission" date="2020-02" db="EMBL/GenBank/DDBJ databases">
        <authorList>
            <person name="Meier V. D."/>
        </authorList>
    </citation>
    <scope>NUCLEOTIDE SEQUENCE</scope>
    <source>
        <strain evidence="2">AVDCRST_MAG13</strain>
    </source>
</reference>
<feature type="compositionally biased region" description="Low complexity" evidence="1">
    <location>
        <begin position="145"/>
        <end position="156"/>
    </location>
</feature>
<feature type="compositionally biased region" description="Basic residues" evidence="1">
    <location>
        <begin position="435"/>
        <end position="445"/>
    </location>
</feature>
<feature type="compositionally biased region" description="Basic residues" evidence="1">
    <location>
        <begin position="166"/>
        <end position="180"/>
    </location>
</feature>
<evidence type="ECO:0000313" key="2">
    <source>
        <dbReference type="EMBL" id="CAA9471492.1"/>
    </source>
</evidence>
<feature type="compositionally biased region" description="Basic residues" evidence="1">
    <location>
        <begin position="76"/>
        <end position="93"/>
    </location>
</feature>
<feature type="compositionally biased region" description="Basic residues" evidence="1">
    <location>
        <begin position="392"/>
        <end position="408"/>
    </location>
</feature>
<feature type="compositionally biased region" description="Low complexity" evidence="1">
    <location>
        <begin position="181"/>
        <end position="202"/>
    </location>
</feature>
<dbReference type="AlphaFoldDB" id="A0A6J4RE53"/>
<feature type="compositionally biased region" description="Basic and acidic residues" evidence="1">
    <location>
        <begin position="359"/>
        <end position="391"/>
    </location>
</feature>
<gene>
    <name evidence="2" type="ORF">AVDCRST_MAG13-504</name>
</gene>
<dbReference type="EC" id="1.3.99.20" evidence="2"/>
<feature type="compositionally biased region" description="Basic residues" evidence="1">
    <location>
        <begin position="454"/>
        <end position="469"/>
    </location>
</feature>
<feature type="compositionally biased region" description="Basic residues" evidence="1">
    <location>
        <begin position="13"/>
        <end position="29"/>
    </location>
</feature>
<name>A0A6J4RE53_9ACTN</name>
<dbReference type="EMBL" id="CADCVO010000075">
    <property type="protein sequence ID" value="CAA9471492.1"/>
    <property type="molecule type" value="Genomic_DNA"/>
</dbReference>
<protein>
    <submittedName>
        <fullName evidence="2">4-hydroxybenzoyl-CoA reductase, alpha subunit</fullName>
        <ecNumber evidence="2">1.3.99.20</ecNumber>
    </submittedName>
</protein>
<feature type="compositionally biased region" description="Basic residues" evidence="1">
    <location>
        <begin position="112"/>
        <end position="138"/>
    </location>
</feature>
<feature type="compositionally biased region" description="Basic and acidic residues" evidence="1">
    <location>
        <begin position="47"/>
        <end position="60"/>
    </location>
</feature>
<feature type="non-terminal residue" evidence="2">
    <location>
        <position position="469"/>
    </location>
</feature>
<feature type="non-terminal residue" evidence="2">
    <location>
        <position position="1"/>
    </location>
</feature>
<evidence type="ECO:0000256" key="1">
    <source>
        <dbReference type="SAM" id="MobiDB-lite"/>
    </source>
</evidence>
<keyword evidence="2" id="KW-0560">Oxidoreductase</keyword>
<organism evidence="2">
    <name type="scientific">uncultured Solirubrobacteraceae bacterium</name>
    <dbReference type="NCBI Taxonomy" id="1162706"/>
    <lineage>
        <taxon>Bacteria</taxon>
        <taxon>Bacillati</taxon>
        <taxon>Actinomycetota</taxon>
        <taxon>Thermoleophilia</taxon>
        <taxon>Solirubrobacterales</taxon>
        <taxon>Solirubrobacteraceae</taxon>
        <taxon>environmental samples</taxon>
    </lineage>
</organism>